<proteinExistence type="predicted"/>
<accession>A0ABY3T2V5</accession>
<keyword evidence="1" id="KW-1133">Transmembrane helix</keyword>
<gene>
    <name evidence="2" type="ORF">L2Y54_06790</name>
</gene>
<dbReference type="Proteomes" id="UP001054801">
    <property type="component" value="Chromosome"/>
</dbReference>
<reference evidence="2" key="1">
    <citation type="journal article" date="2022" name="Microorganisms">
        <title>Two New Species of Filamentous Sulfur Bacteria of the Genus Thiothrix, Thiothrix winogradskyi sp. nov. and 'Candidatus Thiothrix sulfatifontis' sp. nov.</title>
        <authorList>
            <person name="Ravin N.V."/>
            <person name="Rossetti S."/>
            <person name="Beletsky A.V."/>
            <person name="Kadnikov V.V."/>
            <person name="Rudenko T.S."/>
            <person name="Smolyakov D.D."/>
            <person name="Moskvitina M.I."/>
            <person name="Gureeva M.V."/>
            <person name="Mardanov A.V."/>
            <person name="Grabovich M.Y."/>
        </authorList>
    </citation>
    <scope>NUCLEOTIDE SEQUENCE</scope>
    <source>
        <strain evidence="2">CT3</strain>
    </source>
</reference>
<feature type="transmembrane region" description="Helical" evidence="1">
    <location>
        <begin position="58"/>
        <end position="89"/>
    </location>
</feature>
<dbReference type="InterPro" id="IPR019099">
    <property type="entry name" value="Uncharacterised_PGPGW_TM"/>
</dbReference>
<dbReference type="RefSeq" id="WP_236501054.1">
    <property type="nucleotide sequence ID" value="NZ_CP091244.1"/>
</dbReference>
<name>A0ABY3T2V5_9GAMM</name>
<keyword evidence="1" id="KW-0812">Transmembrane</keyword>
<dbReference type="Pfam" id="PF09656">
    <property type="entry name" value="PGPGW"/>
    <property type="match status" value="1"/>
</dbReference>
<evidence type="ECO:0000313" key="2">
    <source>
        <dbReference type="EMBL" id="UJS25743.1"/>
    </source>
</evidence>
<evidence type="ECO:0000256" key="1">
    <source>
        <dbReference type="SAM" id="Phobius"/>
    </source>
</evidence>
<protein>
    <submittedName>
        <fullName evidence="2">PGPGW domain-containing protein</fullName>
    </submittedName>
</protein>
<evidence type="ECO:0000313" key="3">
    <source>
        <dbReference type="Proteomes" id="UP001054801"/>
    </source>
</evidence>
<organism evidence="2 3">
    <name type="scientific">Thiothrix winogradskyi</name>
    <dbReference type="NCBI Taxonomy" id="96472"/>
    <lineage>
        <taxon>Bacteria</taxon>
        <taxon>Pseudomonadati</taxon>
        <taxon>Pseudomonadota</taxon>
        <taxon>Gammaproteobacteria</taxon>
        <taxon>Thiotrichales</taxon>
        <taxon>Thiotrichaceae</taxon>
        <taxon>Thiothrix</taxon>
    </lineage>
</organism>
<keyword evidence="1" id="KW-0472">Membrane</keyword>
<dbReference type="EMBL" id="CP091244">
    <property type="protein sequence ID" value="UJS25743.1"/>
    <property type="molecule type" value="Genomic_DNA"/>
</dbReference>
<keyword evidence="3" id="KW-1185">Reference proteome</keyword>
<sequence>MEALFIWIGILSAITFVLSLLLLPWLVGRIPVDYFTRPRHPHAWHVLLQPRAMVRNMLGFPVLLAGITMLVLPGQGLITIMIGLGIMIFPGKFELEKWVVTRKGVLQAVNWIRRKSHHPPLDTPKH</sequence>
<feature type="transmembrane region" description="Helical" evidence="1">
    <location>
        <begin position="6"/>
        <end position="27"/>
    </location>
</feature>